<dbReference type="OrthoDB" id="3644990at2759"/>
<sequence>MDGSLADIRNSKIKDRDAARIHPTHTPVTYRETSELGLTDPDAYVLNILDTCYVGNMWKVILKDAESFEVLAVPARHDMTAAPGPKSFIRALIDGLRDRLTRPEPCTAVEPDAKISRRCKDERTPLSFRCDQDKHKFIKLLPLDSV</sequence>
<dbReference type="HOGENOM" id="CLU_1777379_0_0_1"/>
<evidence type="ECO:0000313" key="2">
    <source>
        <dbReference type="Proteomes" id="UP000016933"/>
    </source>
</evidence>
<dbReference type="EMBL" id="KB446535">
    <property type="protein sequence ID" value="EME49490.1"/>
    <property type="molecule type" value="Genomic_DNA"/>
</dbReference>
<gene>
    <name evidence="1" type="ORF">DOTSEDRAFT_30718</name>
</gene>
<organism evidence="1 2">
    <name type="scientific">Dothistroma septosporum (strain NZE10 / CBS 128990)</name>
    <name type="common">Red band needle blight fungus</name>
    <name type="synonym">Mycosphaerella pini</name>
    <dbReference type="NCBI Taxonomy" id="675120"/>
    <lineage>
        <taxon>Eukaryota</taxon>
        <taxon>Fungi</taxon>
        <taxon>Dikarya</taxon>
        <taxon>Ascomycota</taxon>
        <taxon>Pezizomycotina</taxon>
        <taxon>Dothideomycetes</taxon>
        <taxon>Dothideomycetidae</taxon>
        <taxon>Mycosphaerellales</taxon>
        <taxon>Mycosphaerellaceae</taxon>
        <taxon>Dothistroma</taxon>
    </lineage>
</organism>
<dbReference type="Proteomes" id="UP000016933">
    <property type="component" value="Unassembled WGS sequence"/>
</dbReference>
<keyword evidence="2" id="KW-1185">Reference proteome</keyword>
<proteinExistence type="predicted"/>
<dbReference type="eggNOG" id="ENOG502SNTS">
    <property type="taxonomic scope" value="Eukaryota"/>
</dbReference>
<evidence type="ECO:0000313" key="1">
    <source>
        <dbReference type="EMBL" id="EME49490.1"/>
    </source>
</evidence>
<accession>N1Q445</accession>
<protein>
    <submittedName>
        <fullName evidence="1">Uncharacterized protein</fullName>
    </submittedName>
</protein>
<reference evidence="2" key="1">
    <citation type="journal article" date="2012" name="PLoS Genet.">
        <title>The genomes of the fungal plant pathogens Cladosporium fulvum and Dothistroma septosporum reveal adaptation to different hosts and lifestyles but also signatures of common ancestry.</title>
        <authorList>
            <person name="de Wit P.J.G.M."/>
            <person name="van der Burgt A."/>
            <person name="Oekmen B."/>
            <person name="Stergiopoulos I."/>
            <person name="Abd-Elsalam K.A."/>
            <person name="Aerts A.L."/>
            <person name="Bahkali A.H."/>
            <person name="Beenen H.G."/>
            <person name="Chettri P."/>
            <person name="Cox M.P."/>
            <person name="Datema E."/>
            <person name="de Vries R.P."/>
            <person name="Dhillon B."/>
            <person name="Ganley A.R."/>
            <person name="Griffiths S.A."/>
            <person name="Guo Y."/>
            <person name="Hamelin R.C."/>
            <person name="Henrissat B."/>
            <person name="Kabir M.S."/>
            <person name="Jashni M.K."/>
            <person name="Kema G."/>
            <person name="Klaubauf S."/>
            <person name="Lapidus A."/>
            <person name="Levasseur A."/>
            <person name="Lindquist E."/>
            <person name="Mehrabi R."/>
            <person name="Ohm R.A."/>
            <person name="Owen T.J."/>
            <person name="Salamov A."/>
            <person name="Schwelm A."/>
            <person name="Schijlen E."/>
            <person name="Sun H."/>
            <person name="van den Burg H.A."/>
            <person name="van Ham R.C.H.J."/>
            <person name="Zhang S."/>
            <person name="Goodwin S.B."/>
            <person name="Grigoriev I.V."/>
            <person name="Collemare J."/>
            <person name="Bradshaw R.E."/>
        </authorList>
    </citation>
    <scope>NUCLEOTIDE SEQUENCE [LARGE SCALE GENOMIC DNA]</scope>
    <source>
        <strain evidence="2">NZE10 / CBS 128990</strain>
    </source>
</reference>
<dbReference type="AlphaFoldDB" id="N1Q445"/>
<name>N1Q445_DOTSN</name>
<reference evidence="1 2" key="2">
    <citation type="journal article" date="2012" name="PLoS Pathog.">
        <title>Diverse lifestyles and strategies of plant pathogenesis encoded in the genomes of eighteen Dothideomycetes fungi.</title>
        <authorList>
            <person name="Ohm R.A."/>
            <person name="Feau N."/>
            <person name="Henrissat B."/>
            <person name="Schoch C.L."/>
            <person name="Horwitz B.A."/>
            <person name="Barry K.W."/>
            <person name="Condon B.J."/>
            <person name="Copeland A.C."/>
            <person name="Dhillon B."/>
            <person name="Glaser F."/>
            <person name="Hesse C.N."/>
            <person name="Kosti I."/>
            <person name="LaButti K."/>
            <person name="Lindquist E.A."/>
            <person name="Lucas S."/>
            <person name="Salamov A.A."/>
            <person name="Bradshaw R.E."/>
            <person name="Ciuffetti L."/>
            <person name="Hamelin R.C."/>
            <person name="Kema G.H.J."/>
            <person name="Lawrence C."/>
            <person name="Scott J.A."/>
            <person name="Spatafora J.W."/>
            <person name="Turgeon B.G."/>
            <person name="de Wit P.J.G.M."/>
            <person name="Zhong S."/>
            <person name="Goodwin S.B."/>
            <person name="Grigoriev I.V."/>
        </authorList>
    </citation>
    <scope>NUCLEOTIDE SEQUENCE [LARGE SCALE GENOMIC DNA]</scope>
    <source>
        <strain evidence="2">NZE10 / CBS 128990</strain>
    </source>
</reference>
<dbReference type="STRING" id="675120.N1Q445"/>